<feature type="transmembrane region" description="Helical" evidence="13">
    <location>
        <begin position="209"/>
        <end position="228"/>
    </location>
</feature>
<feature type="transmembrane region" description="Helical" evidence="13">
    <location>
        <begin position="597"/>
        <end position="617"/>
    </location>
</feature>
<dbReference type="GO" id="GO:0015123">
    <property type="term" value="F:acetate transmembrane transporter activity"/>
    <property type="evidence" value="ECO:0007669"/>
    <property type="project" value="TreeGrafter"/>
</dbReference>
<dbReference type="InterPro" id="IPR018212">
    <property type="entry name" value="Na/solute_symporter_CS"/>
</dbReference>
<evidence type="ECO:0000256" key="4">
    <source>
        <dbReference type="ARBA" id="ARBA00022475"/>
    </source>
</evidence>
<feature type="transmembrane region" description="Helical" evidence="13">
    <location>
        <begin position="134"/>
        <end position="155"/>
    </location>
</feature>
<feature type="transmembrane region" description="Helical" evidence="13">
    <location>
        <begin position="64"/>
        <end position="85"/>
    </location>
</feature>
<evidence type="ECO:0000313" key="15">
    <source>
        <dbReference type="EMBL" id="MBK6973284.1"/>
    </source>
</evidence>
<evidence type="ECO:0000256" key="1">
    <source>
        <dbReference type="ARBA" id="ARBA00004651"/>
    </source>
</evidence>
<evidence type="ECO:0000256" key="2">
    <source>
        <dbReference type="ARBA" id="ARBA00006434"/>
    </source>
</evidence>
<organism evidence="15 16">
    <name type="scientific">Candidatus Methylophosphatis roskildensis</name>
    <dbReference type="NCBI Taxonomy" id="2899263"/>
    <lineage>
        <taxon>Bacteria</taxon>
        <taxon>Pseudomonadati</taxon>
        <taxon>Pseudomonadota</taxon>
        <taxon>Betaproteobacteria</taxon>
        <taxon>Nitrosomonadales</taxon>
        <taxon>Sterolibacteriaceae</taxon>
        <taxon>Candidatus Methylophosphatis</taxon>
    </lineage>
</organism>
<evidence type="ECO:0000256" key="12">
    <source>
        <dbReference type="RuleBase" id="RU362091"/>
    </source>
</evidence>
<dbReference type="PANTHER" id="PTHR48086">
    <property type="entry name" value="SODIUM/PROLINE SYMPORTER-RELATED"/>
    <property type="match status" value="1"/>
</dbReference>
<evidence type="ECO:0000256" key="11">
    <source>
        <dbReference type="ARBA" id="ARBA00023201"/>
    </source>
</evidence>
<evidence type="ECO:0000256" key="5">
    <source>
        <dbReference type="ARBA" id="ARBA00022692"/>
    </source>
</evidence>
<dbReference type="PANTHER" id="PTHR48086:SF6">
    <property type="entry name" value="CATION_ACETATE SYMPORTER ACTP"/>
    <property type="match status" value="1"/>
</dbReference>
<dbReference type="GO" id="GO:0006847">
    <property type="term" value="P:plasma membrane acetate transport"/>
    <property type="evidence" value="ECO:0007669"/>
    <property type="project" value="TreeGrafter"/>
</dbReference>
<proteinExistence type="inferred from homology"/>
<feature type="transmembrane region" description="Helical" evidence="13">
    <location>
        <begin position="481"/>
        <end position="504"/>
    </location>
</feature>
<comment type="subcellular location">
    <subcellularLocation>
        <location evidence="1">Cell membrane</location>
        <topology evidence="1">Multi-pass membrane protein</topology>
    </subcellularLocation>
</comment>
<feature type="transmembrane region" description="Helical" evidence="13">
    <location>
        <begin position="347"/>
        <end position="369"/>
    </location>
</feature>
<dbReference type="GO" id="GO:0006814">
    <property type="term" value="P:sodium ion transport"/>
    <property type="evidence" value="ECO:0007669"/>
    <property type="project" value="UniProtKB-KW"/>
</dbReference>
<dbReference type="AlphaFoldDB" id="A0A9D7HLQ9"/>
<keyword evidence="14" id="KW-0732">Signal</keyword>
<sequence>MSTILRLAAFRLGLLVATMIQAPAVAGVDTAGAPALLAPAQVPAAAASVAAAAPYAVVKSNKPLTIGLFVIIIGLTLAIVFWAAGRSRKKSGFYAARSSISGLQNGWAIAGDYMSAATFLGMAGLISLNGFDGFLYPTGWMVAFVTVLLVVAEPCRNIGKYTVGDILSVRASAKPVRAAAAVVTVFVSTFYLTAQLVGAGKLMELLLGVPYSMSIVGVAVLISIYVVFGGMIATTWVQIIKAALLVSGGALLSFLVLLKFGMNPLRLMENVANNTQIQSWVQTKLGHVTPQPGLDYGQRYLEPGLFLHGVWDQISLGMAVCLGAAGMPHILMRFFTVPDAKTARKSVVVAMFIIALFFLLTTFMGYGAATRLTPQGIAEVDKTGNMANPLLARFLGSEFHPMLGDLLQAFVCAVAFATILAVVSGLVLACSAAISHDVYTKVIKNGRADQASQMRAARLTSLVVGVVAVIIAFAAERQNVAHLVALAFAVSASGMLPAVVLTLFWKKMSTAGVMAALLIGTFSGIGLVLVSPNMQYPQLIAAADQKVFAALETKQAAGTTLSDTETTDLANAKTSYAANKDGTSIMGLAKPLFPLKVPAILCIPLGFLSAFIFSLLFPSKREQDAFEELYVRQTTGIGVSASVAH</sequence>
<feature type="chain" id="PRO_5039117981" evidence="14">
    <location>
        <begin position="27"/>
        <end position="645"/>
    </location>
</feature>
<dbReference type="Pfam" id="PF00474">
    <property type="entry name" value="SSF"/>
    <property type="match status" value="1"/>
</dbReference>
<keyword evidence="8" id="KW-0915">Sodium</keyword>
<dbReference type="GO" id="GO:0005886">
    <property type="term" value="C:plasma membrane"/>
    <property type="evidence" value="ECO:0007669"/>
    <property type="project" value="UniProtKB-SubCell"/>
</dbReference>
<keyword evidence="9" id="KW-0406">Ion transport</keyword>
<dbReference type="CDD" id="cd11480">
    <property type="entry name" value="SLC5sbd_u4"/>
    <property type="match status" value="1"/>
</dbReference>
<reference evidence="15" key="1">
    <citation type="submission" date="2020-10" db="EMBL/GenBank/DDBJ databases">
        <title>Connecting structure to function with the recovery of over 1000 high-quality activated sludge metagenome-assembled genomes encoding full-length rRNA genes using long-read sequencing.</title>
        <authorList>
            <person name="Singleton C.M."/>
            <person name="Petriglieri F."/>
            <person name="Kristensen J.M."/>
            <person name="Kirkegaard R.H."/>
            <person name="Michaelsen T.Y."/>
            <person name="Andersen M.H."/>
            <person name="Karst S.M."/>
            <person name="Dueholm M.S."/>
            <person name="Nielsen P.H."/>
            <person name="Albertsen M."/>
        </authorList>
    </citation>
    <scope>NUCLEOTIDE SEQUENCE</scope>
    <source>
        <strain evidence="15">Bjer_18-Q3-R1-45_BAT3C.347</strain>
    </source>
</reference>
<gene>
    <name evidence="15" type="ORF">IPH26_10205</name>
</gene>
<feature type="signal peptide" evidence="14">
    <location>
        <begin position="1"/>
        <end position="26"/>
    </location>
</feature>
<evidence type="ECO:0000256" key="3">
    <source>
        <dbReference type="ARBA" id="ARBA00022448"/>
    </source>
</evidence>
<comment type="caution">
    <text evidence="15">The sequence shown here is derived from an EMBL/GenBank/DDBJ whole genome shotgun (WGS) entry which is preliminary data.</text>
</comment>
<name>A0A9D7HLQ9_9PROT</name>
<feature type="transmembrane region" description="Helical" evidence="13">
    <location>
        <begin position="314"/>
        <end position="335"/>
    </location>
</feature>
<feature type="transmembrane region" description="Helical" evidence="13">
    <location>
        <begin position="406"/>
        <end position="435"/>
    </location>
</feature>
<evidence type="ECO:0000256" key="8">
    <source>
        <dbReference type="ARBA" id="ARBA00023053"/>
    </source>
</evidence>
<feature type="transmembrane region" description="Helical" evidence="13">
    <location>
        <begin position="176"/>
        <end position="197"/>
    </location>
</feature>
<dbReference type="GO" id="GO:0015293">
    <property type="term" value="F:symporter activity"/>
    <property type="evidence" value="ECO:0007669"/>
    <property type="project" value="UniProtKB-KW"/>
</dbReference>
<evidence type="ECO:0000256" key="7">
    <source>
        <dbReference type="ARBA" id="ARBA00022989"/>
    </source>
</evidence>
<evidence type="ECO:0000256" key="9">
    <source>
        <dbReference type="ARBA" id="ARBA00023065"/>
    </source>
</evidence>
<protein>
    <submittedName>
        <fullName evidence="15">Cation acetate symporter</fullName>
    </submittedName>
</protein>
<dbReference type="InterPro" id="IPR050277">
    <property type="entry name" value="Sodium:Solute_Symporter"/>
</dbReference>
<dbReference type="InterPro" id="IPR038377">
    <property type="entry name" value="Na/Glc_symporter_sf"/>
</dbReference>
<keyword evidence="6" id="KW-0769">Symport</keyword>
<dbReference type="PROSITE" id="PS00456">
    <property type="entry name" value="NA_SOLUT_SYMP_1"/>
    <property type="match status" value="1"/>
</dbReference>
<evidence type="ECO:0000256" key="10">
    <source>
        <dbReference type="ARBA" id="ARBA00023136"/>
    </source>
</evidence>
<dbReference type="InterPro" id="IPR001734">
    <property type="entry name" value="Na/solute_symporter"/>
</dbReference>
<dbReference type="EMBL" id="JADJEV010000003">
    <property type="protein sequence ID" value="MBK6973284.1"/>
    <property type="molecule type" value="Genomic_DNA"/>
</dbReference>
<feature type="transmembrane region" description="Helical" evidence="13">
    <location>
        <begin position="240"/>
        <end position="258"/>
    </location>
</feature>
<dbReference type="Gene3D" id="1.20.1730.10">
    <property type="entry name" value="Sodium/glucose cotransporter"/>
    <property type="match status" value="1"/>
</dbReference>
<keyword evidence="5 13" id="KW-0812">Transmembrane</keyword>
<evidence type="ECO:0000256" key="14">
    <source>
        <dbReference type="SAM" id="SignalP"/>
    </source>
</evidence>
<comment type="similarity">
    <text evidence="2 12">Belongs to the sodium:solute symporter (SSF) (TC 2.A.21) family.</text>
</comment>
<evidence type="ECO:0000256" key="13">
    <source>
        <dbReference type="SAM" id="Phobius"/>
    </source>
</evidence>
<feature type="transmembrane region" description="Helical" evidence="13">
    <location>
        <begin position="456"/>
        <end position="475"/>
    </location>
</feature>
<dbReference type="Proteomes" id="UP000807785">
    <property type="component" value="Unassembled WGS sequence"/>
</dbReference>
<accession>A0A9D7HLQ9</accession>
<evidence type="ECO:0000256" key="6">
    <source>
        <dbReference type="ARBA" id="ARBA00022847"/>
    </source>
</evidence>
<keyword evidence="3" id="KW-0813">Transport</keyword>
<dbReference type="PROSITE" id="PS50283">
    <property type="entry name" value="NA_SOLUT_SYMP_3"/>
    <property type="match status" value="1"/>
</dbReference>
<feature type="transmembrane region" description="Helical" evidence="13">
    <location>
        <begin position="511"/>
        <end position="530"/>
    </location>
</feature>
<keyword evidence="11" id="KW-0739">Sodium transport</keyword>
<evidence type="ECO:0000313" key="16">
    <source>
        <dbReference type="Proteomes" id="UP000807785"/>
    </source>
</evidence>
<feature type="transmembrane region" description="Helical" evidence="13">
    <location>
        <begin position="106"/>
        <end position="128"/>
    </location>
</feature>
<dbReference type="NCBIfam" id="TIGR00813">
    <property type="entry name" value="sss"/>
    <property type="match status" value="1"/>
</dbReference>
<keyword evidence="4" id="KW-1003">Cell membrane</keyword>
<keyword evidence="7 13" id="KW-1133">Transmembrane helix</keyword>
<keyword evidence="10 13" id="KW-0472">Membrane</keyword>